<proteinExistence type="predicted"/>
<sequence length="406" mass="46421">MYRNRVRSTDIRDLRTSAQLPSYDASPTTPSADREDQTSRKGLLLPQPKGNYSGSNVDPLRVERNTSSPNDMYRNRVRSTDIRDLRTSAQLPSYDASPTTPSADREDQTSRKGLLLPQPKGNYSGSNVLANRKRARCLRIEVQHGGKGAKFKNSKIFENKLAITRKISSFGIPTSPAGGVRKIEDVCTYLHDVVQELEDLLRLGVVVNDLHHQVVLDAISCDKRARSFVTRMRANNSYYGTPLPPKITFPYGQDVLQTDNSICRDTRISQSLFFTLPTDFVRCFPIDYMLAVYLGVVRRLVSIFVKGDRPVRIGPAGLNRVDRMIRNLCARVPVEFLPKCREITLYKQWKATEFRQLLFYIDPIVFKVNIPHESYHNSIDLFISVYVLFHRRFSVSRLDYARQLLL</sequence>
<organism evidence="2 3">
    <name type="scientific">Opisthorchis viverrini</name>
    <name type="common">Southeast Asian liver fluke</name>
    <dbReference type="NCBI Taxonomy" id="6198"/>
    <lineage>
        <taxon>Eukaryota</taxon>
        <taxon>Metazoa</taxon>
        <taxon>Spiralia</taxon>
        <taxon>Lophotrochozoa</taxon>
        <taxon>Platyhelminthes</taxon>
        <taxon>Trematoda</taxon>
        <taxon>Digenea</taxon>
        <taxon>Opisthorchiida</taxon>
        <taxon>Opisthorchiata</taxon>
        <taxon>Opisthorchiidae</taxon>
        <taxon>Opisthorchis</taxon>
    </lineage>
</organism>
<reference evidence="2 3" key="1">
    <citation type="submission" date="2013-11" db="EMBL/GenBank/DDBJ databases">
        <title>Opisthorchis viverrini - life in the bile duct.</title>
        <authorList>
            <person name="Young N.D."/>
            <person name="Nagarajan N."/>
            <person name="Lin S.J."/>
            <person name="Korhonen P.K."/>
            <person name="Jex A.R."/>
            <person name="Hall R.S."/>
            <person name="Safavi-Hemami H."/>
            <person name="Kaewkong W."/>
            <person name="Bertrand D."/>
            <person name="Gao S."/>
            <person name="Seet Q."/>
            <person name="Wongkham S."/>
            <person name="Teh B.T."/>
            <person name="Wongkham C."/>
            <person name="Intapan P.M."/>
            <person name="Maleewong W."/>
            <person name="Yang X."/>
            <person name="Hu M."/>
            <person name="Wang Z."/>
            <person name="Hofmann A."/>
            <person name="Sternberg P.W."/>
            <person name="Tan P."/>
            <person name="Wang J."/>
            <person name="Gasser R.B."/>
        </authorList>
    </citation>
    <scope>NUCLEOTIDE SEQUENCE [LARGE SCALE GENOMIC DNA]</scope>
</reference>
<name>A0A074ZV29_OPIVI</name>
<dbReference type="OrthoDB" id="10036512at2759"/>
<gene>
    <name evidence="2" type="ORF">T265_15679</name>
</gene>
<protein>
    <submittedName>
        <fullName evidence="2">Uncharacterized protein</fullName>
    </submittedName>
</protein>
<dbReference type="Proteomes" id="UP000054324">
    <property type="component" value="Unassembled WGS sequence"/>
</dbReference>
<keyword evidence="3" id="KW-1185">Reference proteome</keyword>
<dbReference type="RefSeq" id="XP_009177193.1">
    <property type="nucleotide sequence ID" value="XM_009178929.1"/>
</dbReference>
<dbReference type="AlphaFoldDB" id="A0A074ZV29"/>
<dbReference type="STRING" id="6198.A0A074ZV29"/>
<evidence type="ECO:0000313" key="2">
    <source>
        <dbReference type="EMBL" id="KER19059.1"/>
    </source>
</evidence>
<feature type="region of interest" description="Disordered" evidence="1">
    <location>
        <begin position="1"/>
        <end position="127"/>
    </location>
</feature>
<accession>A0A074ZV29</accession>
<dbReference type="PANTHER" id="PTHR33053">
    <property type="entry name" value="PROTEIN, PUTATIVE-RELATED"/>
    <property type="match status" value="1"/>
</dbReference>
<dbReference type="EMBL" id="KL597355">
    <property type="protein sequence ID" value="KER19059.1"/>
    <property type="molecule type" value="Genomic_DNA"/>
</dbReference>
<dbReference type="KEGG" id="ovi:T265_15679"/>
<evidence type="ECO:0000313" key="3">
    <source>
        <dbReference type="Proteomes" id="UP000054324"/>
    </source>
</evidence>
<evidence type="ECO:0000256" key="1">
    <source>
        <dbReference type="SAM" id="MobiDB-lite"/>
    </source>
</evidence>
<feature type="non-terminal residue" evidence="2">
    <location>
        <position position="406"/>
    </location>
</feature>
<dbReference type="GeneID" id="20329844"/>
<feature type="compositionally biased region" description="Polar residues" evidence="1">
    <location>
        <begin position="16"/>
        <end position="31"/>
    </location>
</feature>
<dbReference type="CTD" id="20329844"/>
<feature type="compositionally biased region" description="Polar residues" evidence="1">
    <location>
        <begin position="87"/>
        <end position="102"/>
    </location>
</feature>